<dbReference type="PANTHER" id="PTHR38590">
    <property type="entry name" value="BLL0828 PROTEIN"/>
    <property type="match status" value="1"/>
</dbReference>
<feature type="domain" description="DUF559" evidence="1">
    <location>
        <begin position="18"/>
        <end position="121"/>
    </location>
</feature>
<dbReference type="OrthoDB" id="9798754at2"/>
<dbReference type="Pfam" id="PF04480">
    <property type="entry name" value="DUF559"/>
    <property type="match status" value="1"/>
</dbReference>
<dbReference type="RefSeq" id="WP_013445805.1">
    <property type="nucleotide sequence ID" value="NC_014734.1"/>
</dbReference>
<sequence length="126" mass="15036">MQRTELPNMFYGAKRTIFQNAALLRKNMTLAEKKLWERLCKNQLGVRFKAQHPIDIFIVDFYCHPHRLVIEIDGKIHLSQKDYDEGRTAELERFDIAVLRFTNEEILHDIDRVVEKIKMHLKQNPC</sequence>
<dbReference type="InterPro" id="IPR047216">
    <property type="entry name" value="Endonuclease_DUF559_bact"/>
</dbReference>
<reference evidence="2 3" key="2">
    <citation type="journal article" date="2011" name="Stand. Genomic Sci.">
        <title>Complete genome sequence of Paludibacter propionicigenes type strain (WB4).</title>
        <authorList>
            <person name="Gronow S."/>
            <person name="Munk C."/>
            <person name="Lapidus A."/>
            <person name="Nolan M."/>
            <person name="Lucas S."/>
            <person name="Hammon N."/>
            <person name="Deshpande S."/>
            <person name="Cheng J.F."/>
            <person name="Tapia R."/>
            <person name="Han C."/>
            <person name="Goodwin L."/>
            <person name="Pitluck S."/>
            <person name="Liolios K."/>
            <person name="Ivanova N."/>
            <person name="Mavromatis K."/>
            <person name="Mikhailova N."/>
            <person name="Pati A."/>
            <person name="Chen A."/>
            <person name="Palaniappan K."/>
            <person name="Land M."/>
            <person name="Hauser L."/>
            <person name="Chang Y.J."/>
            <person name="Jeffries C.D."/>
            <person name="Brambilla E."/>
            <person name="Rohde M."/>
            <person name="Goker M."/>
            <person name="Detter J.C."/>
            <person name="Woyke T."/>
            <person name="Bristow J."/>
            <person name="Eisen J.A."/>
            <person name="Markowitz V."/>
            <person name="Hugenholtz P."/>
            <person name="Kyrpides N.C."/>
            <person name="Klenk H.P."/>
        </authorList>
    </citation>
    <scope>NUCLEOTIDE SEQUENCE [LARGE SCALE GENOMIC DNA]</scope>
    <source>
        <strain evidence="3">DSM 17365 / JCM 13257 / WB4</strain>
    </source>
</reference>
<dbReference type="Gene3D" id="3.40.960.10">
    <property type="entry name" value="VSR Endonuclease"/>
    <property type="match status" value="1"/>
</dbReference>
<evidence type="ECO:0000259" key="1">
    <source>
        <dbReference type="Pfam" id="PF04480"/>
    </source>
</evidence>
<protein>
    <recommendedName>
        <fullName evidence="1">DUF559 domain-containing protein</fullName>
    </recommendedName>
</protein>
<dbReference type="STRING" id="694427.Palpr_2300"/>
<gene>
    <name evidence="2" type="ordered locus">Palpr_2300</name>
</gene>
<dbReference type="Proteomes" id="UP000008718">
    <property type="component" value="Chromosome"/>
</dbReference>
<evidence type="ECO:0000313" key="3">
    <source>
        <dbReference type="Proteomes" id="UP000008718"/>
    </source>
</evidence>
<dbReference type="InterPro" id="IPR007569">
    <property type="entry name" value="DUF559"/>
</dbReference>
<dbReference type="AlphaFoldDB" id="E4T6U2"/>
<dbReference type="PANTHER" id="PTHR38590:SF1">
    <property type="entry name" value="BLL0828 PROTEIN"/>
    <property type="match status" value="1"/>
</dbReference>
<evidence type="ECO:0000313" key="2">
    <source>
        <dbReference type="EMBL" id="ADQ80436.1"/>
    </source>
</evidence>
<dbReference type="CDD" id="cd01038">
    <property type="entry name" value="Endonuclease_DUF559"/>
    <property type="match status" value="1"/>
</dbReference>
<dbReference type="InterPro" id="IPR011335">
    <property type="entry name" value="Restrct_endonuc-II-like"/>
</dbReference>
<dbReference type="eggNOG" id="COG2852">
    <property type="taxonomic scope" value="Bacteria"/>
</dbReference>
<accession>E4T6U2</accession>
<reference key="1">
    <citation type="submission" date="2010-11" db="EMBL/GenBank/DDBJ databases">
        <title>The complete genome of Paludibacter propionicigenes DSM 17365.</title>
        <authorList>
            <consortium name="US DOE Joint Genome Institute (JGI-PGF)"/>
            <person name="Lucas S."/>
            <person name="Copeland A."/>
            <person name="Lapidus A."/>
            <person name="Bruce D."/>
            <person name="Goodwin L."/>
            <person name="Pitluck S."/>
            <person name="Kyrpides N."/>
            <person name="Mavromatis K."/>
            <person name="Ivanova N."/>
            <person name="Munk A.C."/>
            <person name="Brettin T."/>
            <person name="Detter J.C."/>
            <person name="Han C."/>
            <person name="Tapia R."/>
            <person name="Land M."/>
            <person name="Hauser L."/>
            <person name="Markowitz V."/>
            <person name="Cheng J.-F."/>
            <person name="Hugenholtz P."/>
            <person name="Woyke T."/>
            <person name="Wu D."/>
            <person name="Gronow S."/>
            <person name="Wellnitz S."/>
            <person name="Brambilla E."/>
            <person name="Klenk H.-P."/>
            <person name="Eisen J.A."/>
        </authorList>
    </citation>
    <scope>NUCLEOTIDE SEQUENCE</scope>
    <source>
        <strain>WB4</strain>
    </source>
</reference>
<dbReference type="HOGENOM" id="CLU_107928_1_0_10"/>
<dbReference type="KEGG" id="ppn:Palpr_2300"/>
<dbReference type="SUPFAM" id="SSF52980">
    <property type="entry name" value="Restriction endonuclease-like"/>
    <property type="match status" value="1"/>
</dbReference>
<proteinExistence type="predicted"/>
<keyword evidence="3" id="KW-1185">Reference proteome</keyword>
<organism evidence="2 3">
    <name type="scientific">Paludibacter propionicigenes (strain DSM 17365 / JCM 13257 / WB4)</name>
    <dbReference type="NCBI Taxonomy" id="694427"/>
    <lineage>
        <taxon>Bacteria</taxon>
        <taxon>Pseudomonadati</taxon>
        <taxon>Bacteroidota</taxon>
        <taxon>Bacteroidia</taxon>
        <taxon>Bacteroidales</taxon>
        <taxon>Paludibacteraceae</taxon>
        <taxon>Paludibacter</taxon>
    </lineage>
</organism>
<name>E4T6U2_PALPW</name>
<dbReference type="EMBL" id="CP002345">
    <property type="protein sequence ID" value="ADQ80436.1"/>
    <property type="molecule type" value="Genomic_DNA"/>
</dbReference>